<evidence type="ECO:0000256" key="1">
    <source>
        <dbReference type="SAM" id="MobiDB-lite"/>
    </source>
</evidence>
<feature type="compositionally biased region" description="Low complexity" evidence="1">
    <location>
        <begin position="254"/>
        <end position="273"/>
    </location>
</feature>
<dbReference type="AlphaFoldDB" id="A0A8J7YK09"/>
<accession>A0A8J7YK09</accession>
<evidence type="ECO:0000313" key="3">
    <source>
        <dbReference type="EMBL" id="MBX8632122.1"/>
    </source>
</evidence>
<protein>
    <submittedName>
        <fullName evidence="3">Zinc ribbon domain-containing protein</fullName>
    </submittedName>
</protein>
<dbReference type="Proteomes" id="UP000716004">
    <property type="component" value="Unassembled WGS sequence"/>
</dbReference>
<dbReference type="InterPro" id="IPR025874">
    <property type="entry name" value="DZR"/>
</dbReference>
<evidence type="ECO:0000313" key="4">
    <source>
        <dbReference type="Proteomes" id="UP000716004"/>
    </source>
</evidence>
<comment type="caution">
    <text evidence="3">The sequence shown here is derived from an EMBL/GenBank/DDBJ whole genome shotgun (WGS) entry which is preliminary data.</text>
</comment>
<name>A0A8J7YK09_9ARCH</name>
<dbReference type="Pfam" id="PF12773">
    <property type="entry name" value="DZR"/>
    <property type="match status" value="1"/>
</dbReference>
<evidence type="ECO:0000259" key="2">
    <source>
        <dbReference type="Pfam" id="PF12773"/>
    </source>
</evidence>
<sequence length="537" mass="58026">MTSPDDVCPVCDSKINRGSQTCDVCGADLSILGSGSKSVFVCPECGNELLEQDTKCPKCGVEFSSQTGSVPDDNVIFECPVCNAQVPSDANRCPSCGVEFLSEDDAAVAEDVPKSVESVPPVEPAAPPDLSEFAFDREPSTPEQVIDEVEQSFSNKSPGAGAPPKGPDENESRLTESVAPAREKSETAFSETVNPPAVSSAGKENAPERGAERERKSRFSLFRGGRRKKEPRGVSQENAAVPPKESLLQADNAGPVGSQPSPSSSPSPGNSMSAALFDAASMRSTVERIREVLKFAGSVSAEITQGKQYLDKALELLQKGSNTEAEKYVKLAKTSIEESIQGYFSERIEIMRKQVEIENFGQERKKFLEMKIRDVATLSKSGQYGEAQAIVKQFQSELSARASQYGEAQEMIGNLEELLNCADELGIDYDGSRMIFNESKKHLATGDWSSALLLAKQSRDSLMKALPSKLSNEMTRAKNEIIDAKISGLQVGDLIAILKQASVTYNDGKYDDALRYISILRKQFDSVRRGSGPAVSV</sequence>
<reference evidence="3" key="1">
    <citation type="submission" date="2021-04" db="EMBL/GenBank/DDBJ databases">
        <title>Genomic insights into ecological role and evolution of a novel Thermoplasmata order Candidatus Sysuiplasmatales.</title>
        <authorList>
            <person name="Yuan Y."/>
        </authorList>
    </citation>
    <scope>NUCLEOTIDE SEQUENCE</scope>
    <source>
        <strain evidence="3">YP2-bin.285</strain>
    </source>
</reference>
<feature type="region of interest" description="Disordered" evidence="1">
    <location>
        <begin position="111"/>
        <end position="135"/>
    </location>
</feature>
<feature type="region of interest" description="Disordered" evidence="1">
    <location>
        <begin position="153"/>
        <end position="273"/>
    </location>
</feature>
<feature type="domain" description="DZANK-type" evidence="2">
    <location>
        <begin position="8"/>
        <end position="60"/>
    </location>
</feature>
<proteinExistence type="predicted"/>
<organism evidence="3 4">
    <name type="scientific">Candidatus Sysuiplasma superficiale</name>
    <dbReference type="NCBI Taxonomy" id="2823368"/>
    <lineage>
        <taxon>Archaea</taxon>
        <taxon>Methanobacteriati</taxon>
        <taxon>Thermoplasmatota</taxon>
        <taxon>Thermoplasmata</taxon>
        <taxon>Candidatus Sysuiplasmatales</taxon>
        <taxon>Candidatus Sysuiplasmataceae</taxon>
        <taxon>Candidatus Sysuiplasma</taxon>
    </lineage>
</organism>
<dbReference type="EMBL" id="JAGVSJ010000015">
    <property type="protein sequence ID" value="MBX8632122.1"/>
    <property type="molecule type" value="Genomic_DNA"/>
</dbReference>
<gene>
    <name evidence="3" type="ORF">J9259_06365</name>
</gene>
<feature type="compositionally biased region" description="Basic and acidic residues" evidence="1">
    <location>
        <begin position="205"/>
        <end position="217"/>
    </location>
</feature>